<evidence type="ECO:0000313" key="3">
    <source>
        <dbReference type="Proteomes" id="UP000006671"/>
    </source>
</evidence>
<keyword evidence="3" id="KW-1185">Reference proteome</keyword>
<evidence type="ECO:0000313" key="2">
    <source>
        <dbReference type="EMBL" id="EFC44782.1"/>
    </source>
</evidence>
<protein>
    <submittedName>
        <fullName evidence="2">Predicted protein</fullName>
    </submittedName>
</protein>
<feature type="region of interest" description="Disordered" evidence="1">
    <location>
        <begin position="97"/>
        <end position="223"/>
    </location>
</feature>
<dbReference type="VEuPathDB" id="AmoebaDB:NAEGRDRAFT_79643"/>
<feature type="compositionally biased region" description="Low complexity" evidence="1">
    <location>
        <begin position="22"/>
        <end position="62"/>
    </location>
</feature>
<organism evidence="3">
    <name type="scientific">Naegleria gruberi</name>
    <name type="common">Amoeba</name>
    <dbReference type="NCBI Taxonomy" id="5762"/>
    <lineage>
        <taxon>Eukaryota</taxon>
        <taxon>Discoba</taxon>
        <taxon>Heterolobosea</taxon>
        <taxon>Tetramitia</taxon>
        <taxon>Eutetramitia</taxon>
        <taxon>Vahlkampfiidae</taxon>
        <taxon>Naegleria</taxon>
    </lineage>
</organism>
<gene>
    <name evidence="2" type="ORF">NAEGRDRAFT_79643</name>
</gene>
<dbReference type="RefSeq" id="XP_002677526.1">
    <property type="nucleotide sequence ID" value="XM_002677480.1"/>
</dbReference>
<dbReference type="KEGG" id="ngr:NAEGRDRAFT_79643"/>
<name>D2VED7_NAEGR</name>
<feature type="compositionally biased region" description="Polar residues" evidence="1">
    <location>
        <begin position="186"/>
        <end position="209"/>
    </location>
</feature>
<reference evidence="2 3" key="1">
    <citation type="journal article" date="2010" name="Cell">
        <title>The genome of Naegleria gruberi illuminates early eukaryotic versatility.</title>
        <authorList>
            <person name="Fritz-Laylin L.K."/>
            <person name="Prochnik S.E."/>
            <person name="Ginger M.L."/>
            <person name="Dacks J.B."/>
            <person name="Carpenter M.L."/>
            <person name="Field M.C."/>
            <person name="Kuo A."/>
            <person name="Paredez A."/>
            <person name="Chapman J."/>
            <person name="Pham J."/>
            <person name="Shu S."/>
            <person name="Neupane R."/>
            <person name="Cipriano M."/>
            <person name="Mancuso J."/>
            <person name="Tu H."/>
            <person name="Salamov A."/>
            <person name="Lindquist E."/>
            <person name="Shapiro H."/>
            <person name="Lucas S."/>
            <person name="Grigoriev I.V."/>
            <person name="Cande W.Z."/>
            <person name="Fulton C."/>
            <person name="Rokhsar D.S."/>
            <person name="Dawson S.C."/>
        </authorList>
    </citation>
    <scope>NUCLEOTIDE SEQUENCE [LARGE SCALE GENOMIC DNA]</scope>
    <source>
        <strain evidence="2 3">NEG-M</strain>
    </source>
</reference>
<dbReference type="Proteomes" id="UP000006671">
    <property type="component" value="Unassembled WGS sequence"/>
</dbReference>
<sequence>MKRMFGSRTNNTDKSKDQYVLGSSSNNNNNNNTNSNNNNGSNTNGGNTTTSTNNSQQPTTSSQPPPQNSSKQAPPRKGSRNMEISRPTSFRLLQSFATTDSNSSSSKSNGHPYSNGGESKKNSSSNGSSNTSSSASSTSATSNSQTSSSSSSSLSIVSSIDTQSLSSQGSVSGDVNITINDDHHSNGQQNMNSGERSESPNSITPQKLQIPSPKAMHHGRSPTSFNVPSLTSVLVQQGDKVHHRTKFNEISVRQLSPMSSRSPVKSPELELTEERLNKINEDFEAVLKSRAVKQYGMFIDICFSIFNPEYY</sequence>
<feature type="compositionally biased region" description="Low complexity" evidence="1">
    <location>
        <begin position="101"/>
        <end position="164"/>
    </location>
</feature>
<accession>D2VED7</accession>
<dbReference type="AlphaFoldDB" id="D2VED7"/>
<dbReference type="EMBL" id="GG738866">
    <property type="protein sequence ID" value="EFC44782.1"/>
    <property type="molecule type" value="Genomic_DNA"/>
</dbReference>
<proteinExistence type="predicted"/>
<feature type="compositionally biased region" description="Polar residues" evidence="1">
    <location>
        <begin position="165"/>
        <end position="179"/>
    </location>
</feature>
<evidence type="ECO:0000256" key="1">
    <source>
        <dbReference type="SAM" id="MobiDB-lite"/>
    </source>
</evidence>
<dbReference type="InParanoid" id="D2VED7"/>
<dbReference type="GeneID" id="8848919"/>
<feature type="region of interest" description="Disordered" evidence="1">
    <location>
        <begin position="1"/>
        <end position="82"/>
    </location>
</feature>